<reference evidence="4" key="1">
    <citation type="submission" date="2022-08" db="EMBL/GenBank/DDBJ databases">
        <title>Genome analysis of Corynebacteriales strain.</title>
        <authorList>
            <person name="Lee S.D."/>
        </authorList>
    </citation>
    <scope>NUCLEOTIDE SEQUENCE</scope>
    <source>
        <strain evidence="4">D3-21</strain>
    </source>
</reference>
<dbReference type="InterPro" id="IPR055592">
    <property type="entry name" value="DUF7168"/>
</dbReference>
<evidence type="ECO:0000259" key="2">
    <source>
        <dbReference type="Pfam" id="PF10979"/>
    </source>
</evidence>
<feature type="domain" description="DUF7168" evidence="3">
    <location>
        <begin position="207"/>
        <end position="313"/>
    </location>
</feature>
<accession>A0A9X4M065</accession>
<dbReference type="Proteomes" id="UP001152755">
    <property type="component" value="Unassembled WGS sequence"/>
</dbReference>
<dbReference type="InterPro" id="IPR024498">
    <property type="entry name" value="DUF2786"/>
</dbReference>
<dbReference type="AlphaFoldDB" id="A0A9X4M065"/>
<protein>
    <submittedName>
        <fullName evidence="4">DUF2786 domain-containing protein</fullName>
    </submittedName>
</protein>
<evidence type="ECO:0000259" key="3">
    <source>
        <dbReference type="Pfam" id="PF23771"/>
    </source>
</evidence>
<comment type="caution">
    <text evidence="4">The sequence shown here is derived from an EMBL/GenBank/DDBJ whole genome shotgun (WGS) entry which is preliminary data.</text>
</comment>
<evidence type="ECO:0000256" key="1">
    <source>
        <dbReference type="SAM" id="MobiDB-lite"/>
    </source>
</evidence>
<keyword evidence="5" id="KW-1185">Reference proteome</keyword>
<dbReference type="RefSeq" id="WP_332519771.1">
    <property type="nucleotide sequence ID" value="NZ_JANRHA010000005.1"/>
</dbReference>
<feature type="region of interest" description="Disordered" evidence="1">
    <location>
        <begin position="349"/>
        <end position="372"/>
    </location>
</feature>
<dbReference type="Pfam" id="PF10979">
    <property type="entry name" value="DUF2786"/>
    <property type="match status" value="1"/>
</dbReference>
<gene>
    <name evidence="4" type="ORF">NVS88_09475</name>
</gene>
<name>A0A9X4M065_9ACTN</name>
<proteinExistence type="predicted"/>
<organism evidence="4 5">
    <name type="scientific">Speluncibacter jeojiensis</name>
    <dbReference type="NCBI Taxonomy" id="2710754"/>
    <lineage>
        <taxon>Bacteria</taxon>
        <taxon>Bacillati</taxon>
        <taxon>Actinomycetota</taxon>
        <taxon>Actinomycetes</taxon>
        <taxon>Mycobacteriales</taxon>
        <taxon>Speluncibacteraceae</taxon>
        <taxon>Speluncibacter</taxon>
    </lineage>
</organism>
<feature type="domain" description="DUF2786" evidence="2">
    <location>
        <begin position="137"/>
        <end position="174"/>
    </location>
</feature>
<evidence type="ECO:0000313" key="5">
    <source>
        <dbReference type="Proteomes" id="UP001152755"/>
    </source>
</evidence>
<evidence type="ECO:0000313" key="4">
    <source>
        <dbReference type="EMBL" id="MDG3014786.1"/>
    </source>
</evidence>
<dbReference type="Pfam" id="PF23771">
    <property type="entry name" value="DUF7168"/>
    <property type="match status" value="1"/>
</dbReference>
<dbReference type="EMBL" id="JANRHA010000005">
    <property type="protein sequence ID" value="MDG3014786.1"/>
    <property type="molecule type" value="Genomic_DNA"/>
</dbReference>
<sequence length="372" mass="39921">MTRTVDAESVGIGVEDLLLIDALRTLYEGGWQPADVLHVTRRSTDRSLTALAASAVVHEAALSRAEARAPREWVRQLHAVRDMARPGAEATTPHQRRALSLLWARLPRWVPLCATPSRWPAARSGAEDDEPGAVDPRVLGRIRGLLAKAESTDFPEEAETLTAKAQELMTRYAIGAALLAADPGSAGPKAGARRVHLENPYVGAKFHLLAVIGRANRVQAVFAPDVAIATIVGHRIDLEQVEMLFTSLLVQATRALQGAKGASGGLAGAAGHRTTAYRKAFYTGFADRIGERLQRADDRATAEAAAEAHLSVDDLLPALARRSAAVDAELTRLFPRTRTTRARPVDAEGWHAGRAAADDANLATGPRRIERG</sequence>